<dbReference type="EMBL" id="CM037622">
    <property type="protein sequence ID" value="KAH8003413.1"/>
    <property type="molecule type" value="Genomic_DNA"/>
</dbReference>
<sequence length="269" mass="29959">MLSKLLVEHNQFGYGAGWYLNRITIQEKEKSDGPYVFSCQQWLDSGIGDGKMKQELQLLGKIRKERLTGNVHGTWDVTITARDISSNDVNPKLILSVCDGKGTSASVCIPKGLLKRGEAHQASLELEKKFGMICKVRLEIEDIGGDTWHCSEVKLQHQKSKEILDFPCFRDFSEQYTMAEFPVLIDGCSWLTVKRFVLHISTHSSPDSGTDADVYVTLRGSMGDTGKRKLTKNGEDIFTKGKREPLGAIWVLEYSGGPRSLASGLLRAC</sequence>
<proteinExistence type="predicted"/>
<organism evidence="1 2">
    <name type="scientific">Sphaerodactylus townsendi</name>
    <dbReference type="NCBI Taxonomy" id="933632"/>
    <lineage>
        <taxon>Eukaryota</taxon>
        <taxon>Metazoa</taxon>
        <taxon>Chordata</taxon>
        <taxon>Craniata</taxon>
        <taxon>Vertebrata</taxon>
        <taxon>Euteleostomi</taxon>
        <taxon>Lepidosauria</taxon>
        <taxon>Squamata</taxon>
        <taxon>Bifurcata</taxon>
        <taxon>Gekkota</taxon>
        <taxon>Sphaerodactylidae</taxon>
        <taxon>Sphaerodactylus</taxon>
    </lineage>
</organism>
<keyword evidence="2" id="KW-1185">Reference proteome</keyword>
<protein>
    <submittedName>
        <fullName evidence="1">Uncharacterized protein</fullName>
    </submittedName>
</protein>
<evidence type="ECO:0000313" key="1">
    <source>
        <dbReference type="EMBL" id="KAH8003413.1"/>
    </source>
</evidence>
<dbReference type="Proteomes" id="UP000827872">
    <property type="component" value="Linkage Group LG09"/>
</dbReference>
<reference evidence="1" key="1">
    <citation type="submission" date="2021-08" db="EMBL/GenBank/DDBJ databases">
        <title>The first chromosome-level gecko genome reveals the dynamic sex chromosomes of Neotropical dwarf geckos (Sphaerodactylidae: Sphaerodactylus).</title>
        <authorList>
            <person name="Pinto B.J."/>
            <person name="Keating S.E."/>
            <person name="Gamble T."/>
        </authorList>
    </citation>
    <scope>NUCLEOTIDE SEQUENCE</scope>
    <source>
        <strain evidence="1">TG3544</strain>
    </source>
</reference>
<accession>A0ACB8FDS3</accession>
<evidence type="ECO:0000313" key="2">
    <source>
        <dbReference type="Proteomes" id="UP000827872"/>
    </source>
</evidence>
<gene>
    <name evidence="1" type="ORF">K3G42_018353</name>
</gene>
<comment type="caution">
    <text evidence="1">The sequence shown here is derived from an EMBL/GenBank/DDBJ whole genome shotgun (WGS) entry which is preliminary data.</text>
</comment>
<name>A0ACB8FDS3_9SAUR</name>